<dbReference type="PANTHER" id="PTHR46193:SF10">
    <property type="entry name" value="6-PHOSPHOGLUCONATE PHOSPHATASE"/>
    <property type="match status" value="1"/>
</dbReference>
<keyword evidence="4" id="KW-0460">Magnesium</keyword>
<evidence type="ECO:0000256" key="1">
    <source>
        <dbReference type="ARBA" id="ARBA00001946"/>
    </source>
</evidence>
<dbReference type="CDD" id="cd07526">
    <property type="entry name" value="HAD_BPGM_like"/>
    <property type="match status" value="1"/>
</dbReference>
<comment type="caution">
    <text evidence="5">The sequence shown here is derived from an EMBL/GenBank/DDBJ whole genome shotgun (WGS) entry which is preliminary data.</text>
</comment>
<dbReference type="InterPro" id="IPR036412">
    <property type="entry name" value="HAD-like_sf"/>
</dbReference>
<dbReference type="InterPro" id="IPR051600">
    <property type="entry name" value="Beta-PGM-like"/>
</dbReference>
<organism evidence="5 6">
    <name type="scientific">Bordetella genomosp. 1</name>
    <dbReference type="NCBI Taxonomy" id="1395607"/>
    <lineage>
        <taxon>Bacteria</taxon>
        <taxon>Pseudomonadati</taxon>
        <taxon>Pseudomonadota</taxon>
        <taxon>Betaproteobacteria</taxon>
        <taxon>Burkholderiales</taxon>
        <taxon>Alcaligenaceae</taxon>
        <taxon>Bordetella</taxon>
    </lineage>
</organism>
<comment type="cofactor">
    <cofactor evidence="1">
        <name>Mg(2+)</name>
        <dbReference type="ChEBI" id="CHEBI:18420"/>
    </cofactor>
</comment>
<evidence type="ECO:0000313" key="5">
    <source>
        <dbReference type="EMBL" id="OZI57953.1"/>
    </source>
</evidence>
<dbReference type="SUPFAM" id="SSF56784">
    <property type="entry name" value="HAD-like"/>
    <property type="match status" value="1"/>
</dbReference>
<evidence type="ECO:0000256" key="2">
    <source>
        <dbReference type="ARBA" id="ARBA00006171"/>
    </source>
</evidence>
<dbReference type="SFLD" id="SFLDG01135">
    <property type="entry name" value="C1.5.6:_HAD__Beta-PGM__Phospha"/>
    <property type="match status" value="1"/>
</dbReference>
<dbReference type="InterPro" id="IPR006439">
    <property type="entry name" value="HAD-SF_hydro_IA"/>
</dbReference>
<dbReference type="InterPro" id="IPR023198">
    <property type="entry name" value="PGP-like_dom2"/>
</dbReference>
<keyword evidence="3" id="KW-0479">Metal-binding</keyword>
<accession>A0ABX4EUU5</accession>
<proteinExistence type="inferred from homology"/>
<dbReference type="Gene3D" id="1.10.150.240">
    <property type="entry name" value="Putative phosphatase, domain 2"/>
    <property type="match status" value="1"/>
</dbReference>
<comment type="similarity">
    <text evidence="2">Belongs to the HAD-like hydrolase superfamily. CbbY/CbbZ/Gph/YieH family.</text>
</comment>
<evidence type="ECO:0000256" key="4">
    <source>
        <dbReference type="ARBA" id="ARBA00022842"/>
    </source>
</evidence>
<dbReference type="SFLD" id="SFLDG01129">
    <property type="entry name" value="C1.5:_HAD__Beta-PGM__Phosphata"/>
    <property type="match status" value="1"/>
</dbReference>
<dbReference type="Pfam" id="PF00702">
    <property type="entry name" value="Hydrolase"/>
    <property type="match status" value="1"/>
</dbReference>
<gene>
    <name evidence="5" type="ORF">CAL27_21415</name>
</gene>
<protein>
    <submittedName>
        <fullName evidence="5">Phosphoglycolate phosphatase</fullName>
    </submittedName>
</protein>
<name>A0ABX4EUU5_9BORD</name>
<reference evidence="5 6" key="1">
    <citation type="submission" date="2017-05" db="EMBL/GenBank/DDBJ databases">
        <title>Complete and WGS of Bordetella genogroups.</title>
        <authorList>
            <person name="Spilker T."/>
            <person name="Lipuma J."/>
        </authorList>
    </citation>
    <scope>NUCLEOTIDE SEQUENCE [LARGE SCALE GENOMIC DNA]</scope>
    <source>
        <strain evidence="5 6">AU9795</strain>
    </source>
</reference>
<dbReference type="PRINTS" id="PR00413">
    <property type="entry name" value="HADHALOGNASE"/>
</dbReference>
<dbReference type="SFLD" id="SFLDS00003">
    <property type="entry name" value="Haloacid_Dehalogenase"/>
    <property type="match status" value="1"/>
</dbReference>
<evidence type="ECO:0000313" key="6">
    <source>
        <dbReference type="Proteomes" id="UP000216354"/>
    </source>
</evidence>
<evidence type="ECO:0000256" key="3">
    <source>
        <dbReference type="ARBA" id="ARBA00022723"/>
    </source>
</evidence>
<sequence length="234" mass="25133">MSQPDLPVQLVIFDCDGVLIDSEIIAAHAQSRALAPYGIALTPRELALRFAGIPDRDQWQTLQQEHGVTLPDHFEADYADSLEAIFRNELRALPHARELTDLLRARGIPYCVASSSERDRLRVNLGIAGLADRFEPHLFSVTQVARGKPWPDLFLHAAATMGVAPGHCLVVEDSVPGVRAARAAGMRVVGDVAAGHIGPGHDARLREAGAFAIVDDLIEVAALLPAPASAAQPR</sequence>
<dbReference type="PANTHER" id="PTHR46193">
    <property type="entry name" value="6-PHOSPHOGLUCONATE PHOSPHATASE"/>
    <property type="match status" value="1"/>
</dbReference>
<dbReference type="Gene3D" id="3.40.50.1000">
    <property type="entry name" value="HAD superfamily/HAD-like"/>
    <property type="match status" value="1"/>
</dbReference>
<keyword evidence="6" id="KW-1185">Reference proteome</keyword>
<dbReference type="Proteomes" id="UP000216354">
    <property type="component" value="Unassembled WGS sequence"/>
</dbReference>
<dbReference type="NCBIfam" id="TIGR01509">
    <property type="entry name" value="HAD-SF-IA-v3"/>
    <property type="match status" value="1"/>
</dbReference>
<dbReference type="RefSeq" id="WP_094832744.1">
    <property type="nucleotide sequence ID" value="NZ_NEVR01000005.1"/>
</dbReference>
<dbReference type="EMBL" id="NEVR01000005">
    <property type="protein sequence ID" value="OZI57953.1"/>
    <property type="molecule type" value="Genomic_DNA"/>
</dbReference>
<dbReference type="InterPro" id="IPR023214">
    <property type="entry name" value="HAD_sf"/>
</dbReference>